<proteinExistence type="predicted"/>
<feature type="region of interest" description="Disordered" evidence="1">
    <location>
        <begin position="96"/>
        <end position="116"/>
    </location>
</feature>
<feature type="compositionally biased region" description="Polar residues" evidence="1">
    <location>
        <begin position="163"/>
        <end position="201"/>
    </location>
</feature>
<evidence type="ECO:0000313" key="2">
    <source>
        <dbReference type="EMBL" id="KAJ7219046.1"/>
    </source>
</evidence>
<dbReference type="Proteomes" id="UP001219525">
    <property type="component" value="Unassembled WGS sequence"/>
</dbReference>
<comment type="caution">
    <text evidence="2">The sequence shown here is derived from an EMBL/GenBank/DDBJ whole genome shotgun (WGS) entry which is preliminary data.</text>
</comment>
<dbReference type="AlphaFoldDB" id="A0AAD6VP58"/>
<dbReference type="EMBL" id="JARJCW010000011">
    <property type="protein sequence ID" value="KAJ7219046.1"/>
    <property type="molecule type" value="Genomic_DNA"/>
</dbReference>
<feature type="region of interest" description="Disordered" evidence="1">
    <location>
        <begin position="1"/>
        <end position="33"/>
    </location>
</feature>
<gene>
    <name evidence="2" type="ORF">GGX14DRAFT_434327</name>
</gene>
<feature type="compositionally biased region" description="Polar residues" evidence="1">
    <location>
        <begin position="301"/>
        <end position="317"/>
    </location>
</feature>
<reference evidence="2" key="1">
    <citation type="submission" date="2023-03" db="EMBL/GenBank/DDBJ databases">
        <title>Massive genome expansion in bonnet fungi (Mycena s.s.) driven by repeated elements and novel gene families across ecological guilds.</title>
        <authorList>
            <consortium name="Lawrence Berkeley National Laboratory"/>
            <person name="Harder C.B."/>
            <person name="Miyauchi S."/>
            <person name="Viragh M."/>
            <person name="Kuo A."/>
            <person name="Thoen E."/>
            <person name="Andreopoulos B."/>
            <person name="Lu D."/>
            <person name="Skrede I."/>
            <person name="Drula E."/>
            <person name="Henrissat B."/>
            <person name="Morin E."/>
            <person name="Kohler A."/>
            <person name="Barry K."/>
            <person name="LaButti K."/>
            <person name="Morin E."/>
            <person name="Salamov A."/>
            <person name="Lipzen A."/>
            <person name="Mereny Z."/>
            <person name="Hegedus B."/>
            <person name="Baldrian P."/>
            <person name="Stursova M."/>
            <person name="Weitz H."/>
            <person name="Taylor A."/>
            <person name="Grigoriev I.V."/>
            <person name="Nagy L.G."/>
            <person name="Martin F."/>
            <person name="Kauserud H."/>
        </authorList>
    </citation>
    <scope>NUCLEOTIDE SEQUENCE</scope>
    <source>
        <strain evidence="2">9144</strain>
    </source>
</reference>
<protein>
    <submittedName>
        <fullName evidence="2">Uncharacterized protein</fullName>
    </submittedName>
</protein>
<name>A0AAD6VP58_9AGAR</name>
<feature type="region of interest" description="Disordered" evidence="1">
    <location>
        <begin position="160"/>
        <end position="206"/>
    </location>
</feature>
<evidence type="ECO:0000256" key="1">
    <source>
        <dbReference type="SAM" id="MobiDB-lite"/>
    </source>
</evidence>
<evidence type="ECO:0000313" key="3">
    <source>
        <dbReference type="Proteomes" id="UP001219525"/>
    </source>
</evidence>
<keyword evidence="3" id="KW-1185">Reference proteome</keyword>
<feature type="compositionally biased region" description="Low complexity" evidence="1">
    <location>
        <begin position="258"/>
        <end position="269"/>
    </location>
</feature>
<feature type="region of interest" description="Disordered" evidence="1">
    <location>
        <begin position="218"/>
        <end position="326"/>
    </location>
</feature>
<feature type="non-terminal residue" evidence="2">
    <location>
        <position position="326"/>
    </location>
</feature>
<sequence>MSQSASKFKLDSSLYHRHSTPPPMPPSSPSFAPSFQIIVVPPAEDQLPDYLVFNADDVPEPNLASPPNFASLDDALVRLHSEETAPAFNRAGIESVIMPRRSDSPPKPLISDETMREDSEIVEVVKVRRAYSQSQEGPPPMTKPKSLRFRAGRAFRSIKNLARASSHNSTTTTNRPYAQDVFASSQSTQATFATAPTTGTSPPLARRGSIILTNLFRTPSRVDSLPPSSALNFPATERYSDEIDDDAEHDDRESIVDRAPSPSPSARSSFNTIRRRLSILSFPRKARAAPPRSPSPPILSRGSTMPSNSSAPQTPTEETYPHPPST</sequence>
<accession>A0AAD6VP58</accession>
<organism evidence="2 3">
    <name type="scientific">Mycena pura</name>
    <dbReference type="NCBI Taxonomy" id="153505"/>
    <lineage>
        <taxon>Eukaryota</taxon>
        <taxon>Fungi</taxon>
        <taxon>Dikarya</taxon>
        <taxon>Basidiomycota</taxon>
        <taxon>Agaricomycotina</taxon>
        <taxon>Agaricomycetes</taxon>
        <taxon>Agaricomycetidae</taxon>
        <taxon>Agaricales</taxon>
        <taxon>Marasmiineae</taxon>
        <taxon>Mycenaceae</taxon>
        <taxon>Mycena</taxon>
    </lineage>
</organism>